<sequence>MASLPLEEKAGRAPGTQKLISFVVSESRPLKKGAALEYKFLESAPRYTATALPRQFEVGTAKMKVGEHDVIFHVRTYPPDNILVEASMEVDDIFSDSTLTLREALVDACHAVAKKHGGDKEMSEEYSVAMVAGYNGDPEKFLTRKQEITAFLKSERLPLDEHEIEYTLSKQIKYGKDDLVIVDWDGAFVFDAKGEIDDVIDLLQTANLQLLRFRALDRLLDDRLHKVTRFANLTTPTTTAHFLKNTLKNNREMVRAFQEVISARTQAISDYEAIDRDIKLIGDWYSARLYELVSKKFKLDEWKKGVQEKLESLEDIYTIIAENFSASRIQFLELIQILLFFILQIGWFALIILEFFYFTR</sequence>
<dbReference type="EMBL" id="MHLO01000037">
    <property type="protein sequence ID" value="OGZ11153.1"/>
    <property type="molecule type" value="Genomic_DNA"/>
</dbReference>
<dbReference type="Proteomes" id="UP000178636">
    <property type="component" value="Unassembled WGS sequence"/>
</dbReference>
<evidence type="ECO:0000313" key="2">
    <source>
        <dbReference type="EMBL" id="OGZ11153.1"/>
    </source>
</evidence>
<dbReference type="STRING" id="1798664.A3C93_06505"/>
<keyword evidence="1" id="KW-0812">Transmembrane</keyword>
<proteinExistence type="predicted"/>
<keyword evidence="1" id="KW-1133">Transmembrane helix</keyword>
<feature type="transmembrane region" description="Helical" evidence="1">
    <location>
        <begin position="334"/>
        <end position="358"/>
    </location>
</feature>
<accession>A0A1G2DC87</accession>
<organism evidence="2 3">
    <name type="scientific">Candidatus Lloydbacteria bacterium RIFCSPHIGHO2_02_FULL_54_17</name>
    <dbReference type="NCBI Taxonomy" id="1798664"/>
    <lineage>
        <taxon>Bacteria</taxon>
        <taxon>Candidatus Lloydiibacteriota</taxon>
    </lineage>
</organism>
<dbReference type="AlphaFoldDB" id="A0A1G2DC87"/>
<gene>
    <name evidence="2" type="ORF">A3C93_06505</name>
</gene>
<keyword evidence="1" id="KW-0472">Membrane</keyword>
<evidence type="ECO:0000256" key="1">
    <source>
        <dbReference type="SAM" id="Phobius"/>
    </source>
</evidence>
<protein>
    <recommendedName>
        <fullName evidence="4">DUF155 domain-containing protein</fullName>
    </recommendedName>
</protein>
<evidence type="ECO:0000313" key="3">
    <source>
        <dbReference type="Proteomes" id="UP000178636"/>
    </source>
</evidence>
<evidence type="ECO:0008006" key="4">
    <source>
        <dbReference type="Google" id="ProtNLM"/>
    </source>
</evidence>
<comment type="caution">
    <text evidence="2">The sequence shown here is derived from an EMBL/GenBank/DDBJ whole genome shotgun (WGS) entry which is preliminary data.</text>
</comment>
<name>A0A1G2DC87_9BACT</name>
<reference evidence="2 3" key="1">
    <citation type="journal article" date="2016" name="Nat. Commun.">
        <title>Thousands of microbial genomes shed light on interconnected biogeochemical processes in an aquifer system.</title>
        <authorList>
            <person name="Anantharaman K."/>
            <person name="Brown C.T."/>
            <person name="Hug L.A."/>
            <person name="Sharon I."/>
            <person name="Castelle C.J."/>
            <person name="Probst A.J."/>
            <person name="Thomas B.C."/>
            <person name="Singh A."/>
            <person name="Wilkins M.J."/>
            <person name="Karaoz U."/>
            <person name="Brodie E.L."/>
            <person name="Williams K.H."/>
            <person name="Hubbard S.S."/>
            <person name="Banfield J.F."/>
        </authorList>
    </citation>
    <scope>NUCLEOTIDE SEQUENCE [LARGE SCALE GENOMIC DNA]</scope>
</reference>